<dbReference type="Gene3D" id="3.40.250.10">
    <property type="entry name" value="Rhodanese-like domain"/>
    <property type="match status" value="1"/>
</dbReference>
<reference evidence="2 3" key="1">
    <citation type="submission" date="2018-11" db="EMBL/GenBank/DDBJ databases">
        <authorList>
            <consortium name="Pathogen Informatics"/>
        </authorList>
    </citation>
    <scope>NUCLEOTIDE SEQUENCE [LARGE SCALE GENOMIC DNA]</scope>
</reference>
<dbReference type="EMBL" id="UYRU01093525">
    <property type="protein sequence ID" value="VDN38609.1"/>
    <property type="molecule type" value="Genomic_DNA"/>
</dbReference>
<sequence length="146" mass="16141">MRARLRGASYVCANISRSLSENDPSKPSSLTSLFGNTASSDSSKVTPPFLLVYCWRGGQRSLSLATILSEIGWPGGVGVLVGGYKSWRRLILRQLETWPLHDLRSPLWVISGLTGELLYYFLTLIYHDSVVFCIFDEMASSSSSSK</sequence>
<dbReference type="GO" id="GO:0002098">
    <property type="term" value="P:tRNA wobble uridine modification"/>
    <property type="evidence" value="ECO:0007669"/>
    <property type="project" value="InterPro"/>
</dbReference>
<keyword evidence="3" id="KW-1185">Reference proteome</keyword>
<dbReference type="InterPro" id="IPR017582">
    <property type="entry name" value="SelU"/>
</dbReference>
<dbReference type="Proteomes" id="UP000281553">
    <property type="component" value="Unassembled WGS sequence"/>
</dbReference>
<protein>
    <recommendedName>
        <fullName evidence="1">Rhodanese domain-containing protein</fullName>
    </recommendedName>
</protein>
<dbReference type="PANTHER" id="PTHR30401:SF0">
    <property type="entry name" value="TRNA 2-SELENOURIDINE SYNTHASE"/>
    <property type="match status" value="1"/>
</dbReference>
<evidence type="ECO:0000259" key="1">
    <source>
        <dbReference type="PROSITE" id="PS50206"/>
    </source>
</evidence>
<feature type="domain" description="Rhodanese" evidence="1">
    <location>
        <begin position="50"/>
        <end position="96"/>
    </location>
</feature>
<proteinExistence type="predicted"/>
<dbReference type="PROSITE" id="PS50206">
    <property type="entry name" value="RHODANESE_3"/>
    <property type="match status" value="1"/>
</dbReference>
<dbReference type="AlphaFoldDB" id="A0A3P7RCJ4"/>
<dbReference type="GO" id="GO:0043828">
    <property type="term" value="F:tRNA 2-selenouridine synthase activity"/>
    <property type="evidence" value="ECO:0007669"/>
    <property type="project" value="InterPro"/>
</dbReference>
<name>A0A3P7RCJ4_DIBLA</name>
<dbReference type="InterPro" id="IPR001763">
    <property type="entry name" value="Rhodanese-like_dom"/>
</dbReference>
<dbReference type="SUPFAM" id="SSF52821">
    <property type="entry name" value="Rhodanese/Cell cycle control phosphatase"/>
    <property type="match status" value="1"/>
</dbReference>
<gene>
    <name evidence="2" type="ORF">DILT_LOCUS17642</name>
</gene>
<dbReference type="InterPro" id="IPR036873">
    <property type="entry name" value="Rhodanese-like_dom_sf"/>
</dbReference>
<accession>A0A3P7RCJ4</accession>
<evidence type="ECO:0000313" key="3">
    <source>
        <dbReference type="Proteomes" id="UP000281553"/>
    </source>
</evidence>
<organism evidence="2 3">
    <name type="scientific">Dibothriocephalus latus</name>
    <name type="common">Fish tapeworm</name>
    <name type="synonym">Diphyllobothrium latum</name>
    <dbReference type="NCBI Taxonomy" id="60516"/>
    <lineage>
        <taxon>Eukaryota</taxon>
        <taxon>Metazoa</taxon>
        <taxon>Spiralia</taxon>
        <taxon>Lophotrochozoa</taxon>
        <taxon>Platyhelminthes</taxon>
        <taxon>Cestoda</taxon>
        <taxon>Eucestoda</taxon>
        <taxon>Diphyllobothriidea</taxon>
        <taxon>Diphyllobothriidae</taxon>
        <taxon>Dibothriocephalus</taxon>
    </lineage>
</organism>
<dbReference type="OrthoDB" id="566238at2759"/>
<evidence type="ECO:0000313" key="2">
    <source>
        <dbReference type="EMBL" id="VDN38609.1"/>
    </source>
</evidence>
<dbReference type="PANTHER" id="PTHR30401">
    <property type="entry name" value="TRNA 2-SELENOURIDINE SYNTHASE"/>
    <property type="match status" value="1"/>
</dbReference>